<proteinExistence type="predicted"/>
<organism evidence="1 2">
    <name type="scientific">Peronosclerospora sorghi</name>
    <dbReference type="NCBI Taxonomy" id="230839"/>
    <lineage>
        <taxon>Eukaryota</taxon>
        <taxon>Sar</taxon>
        <taxon>Stramenopiles</taxon>
        <taxon>Oomycota</taxon>
        <taxon>Peronosporomycetes</taxon>
        <taxon>Peronosporales</taxon>
        <taxon>Peronosporaceae</taxon>
        <taxon>Peronosclerospora</taxon>
    </lineage>
</organism>
<protein>
    <submittedName>
        <fullName evidence="1">Uncharacterized protein</fullName>
    </submittedName>
</protein>
<name>A0ACC0WW47_9STRA</name>
<accession>A0ACC0WW47</accession>
<evidence type="ECO:0000313" key="1">
    <source>
        <dbReference type="EMBL" id="KAI9922333.1"/>
    </source>
</evidence>
<keyword evidence="2" id="KW-1185">Reference proteome</keyword>
<dbReference type="Proteomes" id="UP001163321">
    <property type="component" value="Chromosome 1"/>
</dbReference>
<dbReference type="EMBL" id="CM047580">
    <property type="protein sequence ID" value="KAI9922333.1"/>
    <property type="molecule type" value="Genomic_DNA"/>
</dbReference>
<evidence type="ECO:0000313" key="2">
    <source>
        <dbReference type="Proteomes" id="UP001163321"/>
    </source>
</evidence>
<reference evidence="1 2" key="1">
    <citation type="journal article" date="2022" name="bioRxiv">
        <title>The genome of the oomycete Peronosclerospora sorghi, a cosmopolitan pathogen of maize and sorghum, is inflated with dispersed pseudogenes.</title>
        <authorList>
            <person name="Fletcher K."/>
            <person name="Martin F."/>
            <person name="Isakeit T."/>
            <person name="Cavanaugh K."/>
            <person name="Magill C."/>
            <person name="Michelmore R."/>
        </authorList>
    </citation>
    <scope>NUCLEOTIDE SEQUENCE [LARGE SCALE GENOMIC DNA]</scope>
    <source>
        <strain evidence="1">P6</strain>
    </source>
</reference>
<comment type="caution">
    <text evidence="1">The sequence shown here is derived from an EMBL/GenBank/DDBJ whole genome shotgun (WGS) entry which is preliminary data.</text>
</comment>
<gene>
    <name evidence="1" type="ORF">PsorP6_000605</name>
</gene>
<sequence>MLLAYFGYEWVGVLEQWHLLHEALELTFRCDTTSDMAIKINVNGSVPQSCARVFRWFYSFNYSVSADKIAAQLMTMSTELQLNRLAEDENALLGSVNVLIDDLRAIENVPSGAFTASSDEFIGRSSAAYPSSMAFDVADKATLNPSLVSHSQ</sequence>